<organism evidence="2 3">
    <name type="scientific">Azospirillum griseum</name>
    <dbReference type="NCBI Taxonomy" id="2496639"/>
    <lineage>
        <taxon>Bacteria</taxon>
        <taxon>Pseudomonadati</taxon>
        <taxon>Pseudomonadota</taxon>
        <taxon>Alphaproteobacteria</taxon>
        <taxon>Rhodospirillales</taxon>
        <taxon>Azospirillaceae</taxon>
        <taxon>Azospirillum</taxon>
    </lineage>
</organism>
<dbReference type="InterPro" id="IPR018740">
    <property type="entry name" value="DUF2282_membr"/>
</dbReference>
<proteinExistence type="predicted"/>
<dbReference type="OrthoDB" id="9808309at2"/>
<comment type="caution">
    <text evidence="2">The sequence shown here is derived from an EMBL/GenBank/DDBJ whole genome shotgun (WGS) entry which is preliminary data.</text>
</comment>
<name>A0A3S0KUF7_9PROT</name>
<dbReference type="Pfam" id="PF10048">
    <property type="entry name" value="DUF2282"/>
    <property type="match status" value="1"/>
</dbReference>
<keyword evidence="1" id="KW-0732">Signal</keyword>
<dbReference type="EMBL" id="RXMA01000047">
    <property type="protein sequence ID" value="RTR13102.1"/>
    <property type="molecule type" value="Genomic_DNA"/>
</dbReference>
<feature type="signal peptide" evidence="1">
    <location>
        <begin position="1"/>
        <end position="28"/>
    </location>
</feature>
<reference evidence="2 3" key="1">
    <citation type="submission" date="2018-12" db="EMBL/GenBank/DDBJ databases">
        <authorList>
            <person name="Yang Y."/>
        </authorList>
    </citation>
    <scope>NUCLEOTIDE SEQUENCE [LARGE SCALE GENOMIC DNA]</scope>
    <source>
        <strain evidence="2 3">L-25-5w-1</strain>
    </source>
</reference>
<protein>
    <submittedName>
        <fullName evidence="2">DUF2282 domain-containing protein</fullName>
    </submittedName>
</protein>
<gene>
    <name evidence="2" type="ORF">EJ903_24865</name>
</gene>
<dbReference type="AlphaFoldDB" id="A0A3S0KUF7"/>
<accession>A0A3S0KUF7</accession>
<evidence type="ECO:0000256" key="1">
    <source>
        <dbReference type="SAM" id="SignalP"/>
    </source>
</evidence>
<evidence type="ECO:0000313" key="3">
    <source>
        <dbReference type="Proteomes" id="UP000277007"/>
    </source>
</evidence>
<dbReference type="Proteomes" id="UP000277007">
    <property type="component" value="Unassembled WGS sequence"/>
</dbReference>
<feature type="chain" id="PRO_5018755230" evidence="1">
    <location>
        <begin position="29"/>
        <end position="99"/>
    </location>
</feature>
<evidence type="ECO:0000313" key="2">
    <source>
        <dbReference type="EMBL" id="RTR13102.1"/>
    </source>
</evidence>
<sequence length="99" mass="10199">MNRRMLAMSTLATAVGLVVAAQSGVASAQQNDPRAKTMEMMQKNKLVKCYGVAAKGKNDCAEGAHSCAGQATQDHDKASFVLLPAGACDKIVGGSLKSS</sequence>
<keyword evidence="3" id="KW-1185">Reference proteome</keyword>